<dbReference type="PROSITE" id="PS00764">
    <property type="entry name" value="ENDONUCLEASE_III_1"/>
    <property type="match status" value="1"/>
</dbReference>
<evidence type="ECO:0000259" key="15">
    <source>
        <dbReference type="SMART" id="SM00478"/>
    </source>
</evidence>
<dbReference type="PROSITE" id="PS01155">
    <property type="entry name" value="ENDONUCLEASE_III_2"/>
    <property type="match status" value="1"/>
</dbReference>
<gene>
    <name evidence="16" type="ORF">ENJ51_11625</name>
</gene>
<evidence type="ECO:0000256" key="10">
    <source>
        <dbReference type="ARBA" id="ARBA00023004"/>
    </source>
</evidence>
<reference evidence="16" key="1">
    <citation type="journal article" date="2020" name="mSystems">
        <title>Genome- and Community-Level Interaction Insights into Carbon Utilization and Element Cycling Functions of Hydrothermarchaeota in Hydrothermal Sediment.</title>
        <authorList>
            <person name="Zhou Z."/>
            <person name="Liu Y."/>
            <person name="Xu W."/>
            <person name="Pan J."/>
            <person name="Luo Z.H."/>
            <person name="Li M."/>
        </authorList>
    </citation>
    <scope>NUCLEOTIDE SEQUENCE [LARGE SCALE GENOMIC DNA]</scope>
    <source>
        <strain evidence="16">HyVt-493</strain>
    </source>
</reference>
<keyword evidence="13 14" id="KW-0326">Glycosidase</keyword>
<dbReference type="Gene3D" id="3.90.79.10">
    <property type="entry name" value="Nucleoside Triphosphate Pyrophosphohydrolase"/>
    <property type="match status" value="1"/>
</dbReference>
<keyword evidence="9" id="KW-0378">Hydrolase</keyword>
<dbReference type="EMBL" id="DRMS01000439">
    <property type="protein sequence ID" value="HFC93448.1"/>
    <property type="molecule type" value="Genomic_DNA"/>
</dbReference>
<comment type="caution">
    <text evidence="16">The sequence shown here is derived from an EMBL/GenBank/DDBJ whole genome shotgun (WGS) entry which is preliminary data.</text>
</comment>
<dbReference type="Pfam" id="PF00730">
    <property type="entry name" value="HhH-GPD"/>
    <property type="match status" value="1"/>
</dbReference>
<dbReference type="SMART" id="SM00478">
    <property type="entry name" value="ENDO3c"/>
    <property type="match status" value="1"/>
</dbReference>
<comment type="catalytic activity">
    <reaction evidence="1 14">
        <text>Hydrolyzes free adenine bases from 7,8-dihydro-8-oxoguanine:adenine mismatched double-stranded DNA, leaving an apurinic site.</text>
        <dbReference type="EC" id="3.2.2.31"/>
    </reaction>
</comment>
<dbReference type="InterPro" id="IPR011257">
    <property type="entry name" value="DNA_glycosylase"/>
</dbReference>
<protein>
    <recommendedName>
        <fullName evidence="5 14">Adenine DNA glycosylase</fullName>
        <ecNumber evidence="4 14">3.2.2.31</ecNumber>
    </recommendedName>
</protein>
<dbReference type="NCBIfam" id="NF008132">
    <property type="entry name" value="PRK10880.1"/>
    <property type="match status" value="1"/>
</dbReference>
<dbReference type="AlphaFoldDB" id="A0A7V2T4Y3"/>
<dbReference type="InterPro" id="IPR029119">
    <property type="entry name" value="MutY_C"/>
</dbReference>
<comment type="similarity">
    <text evidence="3 14">Belongs to the Nth/MutY family.</text>
</comment>
<sequence length="347" mass="39766">MNNFSRSVLCWYDQHGRKNLPWQQNITPYRVWLSEVMLQQTQVKTVIPYFEKFTTQFENVEALANASEDQVLKLWSGLGYYARGRNLHKAARQICDKFKGNFPDNMDDMQSLAGVGRSTAAAILSIAFEQPQAILDGNVKRVLTRYYALEGWTGKATVLKQLWHYAEHTTPESRSRDYTQAIMDLGATLCTRSKPACKRCPLQADCIAYAQGNMTDYPTPKKKKILPEKHTIMLILQNKQQQILMQKRPPTGIWGGLWCFPQFETDQQLQEWLSVNTINALLITKMTEFSHTFSHFRLHIQPLILSLKTPLKTGVMEDDNILWYNPSTEFEGGLAAPVTKLLQELTA</sequence>
<proteinExistence type="inferred from homology"/>
<dbReference type="PANTHER" id="PTHR42944:SF1">
    <property type="entry name" value="ADENINE DNA GLYCOSYLASE"/>
    <property type="match status" value="1"/>
</dbReference>
<organism evidence="16">
    <name type="scientific">Leucothrix mucor</name>
    <dbReference type="NCBI Taxonomy" id="45248"/>
    <lineage>
        <taxon>Bacteria</taxon>
        <taxon>Pseudomonadati</taxon>
        <taxon>Pseudomonadota</taxon>
        <taxon>Gammaproteobacteria</taxon>
        <taxon>Thiotrichales</taxon>
        <taxon>Thiotrichaceae</taxon>
        <taxon>Leucothrix</taxon>
    </lineage>
</organism>
<dbReference type="EC" id="3.2.2.31" evidence="4 14"/>
<evidence type="ECO:0000256" key="5">
    <source>
        <dbReference type="ARBA" id="ARBA00022023"/>
    </source>
</evidence>
<dbReference type="GO" id="GO:0035485">
    <property type="term" value="F:adenine/guanine mispair binding"/>
    <property type="evidence" value="ECO:0007669"/>
    <property type="project" value="TreeGrafter"/>
</dbReference>
<evidence type="ECO:0000313" key="16">
    <source>
        <dbReference type="EMBL" id="HFC93448.1"/>
    </source>
</evidence>
<feature type="domain" description="HhH-GPD" evidence="15">
    <location>
        <begin position="37"/>
        <end position="188"/>
    </location>
</feature>
<keyword evidence="8 14" id="KW-0227">DNA damage</keyword>
<dbReference type="Proteomes" id="UP000885750">
    <property type="component" value="Unassembled WGS sequence"/>
</dbReference>
<dbReference type="CDD" id="cd03431">
    <property type="entry name" value="NUDIX_DNA_Glycosylase_C-MutY"/>
    <property type="match status" value="1"/>
</dbReference>
<dbReference type="CDD" id="cd00056">
    <property type="entry name" value="ENDO3c"/>
    <property type="match status" value="1"/>
</dbReference>
<evidence type="ECO:0000256" key="6">
    <source>
        <dbReference type="ARBA" id="ARBA00022485"/>
    </source>
</evidence>
<dbReference type="PANTHER" id="PTHR42944">
    <property type="entry name" value="ADENINE DNA GLYCOSYLASE"/>
    <property type="match status" value="1"/>
</dbReference>
<dbReference type="Pfam" id="PF14815">
    <property type="entry name" value="NUDIX_4"/>
    <property type="match status" value="1"/>
</dbReference>
<dbReference type="GO" id="GO:0006284">
    <property type="term" value="P:base-excision repair"/>
    <property type="evidence" value="ECO:0007669"/>
    <property type="project" value="UniProtKB-UniRule"/>
</dbReference>
<evidence type="ECO:0000256" key="3">
    <source>
        <dbReference type="ARBA" id="ARBA00008343"/>
    </source>
</evidence>
<dbReference type="GO" id="GO:0032357">
    <property type="term" value="F:oxidized purine DNA binding"/>
    <property type="evidence" value="ECO:0007669"/>
    <property type="project" value="TreeGrafter"/>
</dbReference>
<dbReference type="InterPro" id="IPR005760">
    <property type="entry name" value="A/G_AdeGlyc_MutY"/>
</dbReference>
<dbReference type="SUPFAM" id="SSF48150">
    <property type="entry name" value="DNA-glycosylase"/>
    <property type="match status" value="1"/>
</dbReference>
<keyword evidence="11" id="KW-0411">Iron-sulfur</keyword>
<comment type="function">
    <text evidence="2">Adenine glycosylase active on G-A mispairs. MutY also corrects error-prone DNA synthesis past GO lesions which are due to the oxidatively damaged form of guanine: 7,8-dihydro-8-oxoguanine (8-oxo-dGTP).</text>
</comment>
<evidence type="ECO:0000256" key="1">
    <source>
        <dbReference type="ARBA" id="ARBA00000843"/>
    </source>
</evidence>
<dbReference type="InterPro" id="IPR004036">
    <property type="entry name" value="Endonuclease-III-like_CS2"/>
</dbReference>
<evidence type="ECO:0000256" key="13">
    <source>
        <dbReference type="ARBA" id="ARBA00023295"/>
    </source>
</evidence>
<dbReference type="InterPro" id="IPR023170">
    <property type="entry name" value="HhH_base_excis_C"/>
</dbReference>
<comment type="cofactor">
    <cofactor evidence="14">
        <name>[4Fe-4S] cluster</name>
        <dbReference type="ChEBI" id="CHEBI:49883"/>
    </cofactor>
    <text evidence="14">Binds 1 [4Fe-4S] cluster.</text>
</comment>
<dbReference type="InterPro" id="IPR003265">
    <property type="entry name" value="HhH-GPD_domain"/>
</dbReference>
<dbReference type="InterPro" id="IPR000445">
    <property type="entry name" value="HhH_motif"/>
</dbReference>
<dbReference type="FunFam" id="1.10.340.30:FF:000002">
    <property type="entry name" value="Adenine DNA glycosylase"/>
    <property type="match status" value="1"/>
</dbReference>
<dbReference type="SUPFAM" id="SSF55811">
    <property type="entry name" value="Nudix"/>
    <property type="match status" value="1"/>
</dbReference>
<dbReference type="NCBIfam" id="TIGR01084">
    <property type="entry name" value="mutY"/>
    <property type="match status" value="1"/>
</dbReference>
<dbReference type="InterPro" id="IPR004035">
    <property type="entry name" value="Endouclease-III_FeS-bd_BS"/>
</dbReference>
<dbReference type="InterPro" id="IPR015797">
    <property type="entry name" value="NUDIX_hydrolase-like_dom_sf"/>
</dbReference>
<dbReference type="Pfam" id="PF00633">
    <property type="entry name" value="HHH"/>
    <property type="match status" value="1"/>
</dbReference>
<keyword evidence="10 14" id="KW-0408">Iron</keyword>
<evidence type="ECO:0000256" key="8">
    <source>
        <dbReference type="ARBA" id="ARBA00022763"/>
    </source>
</evidence>
<evidence type="ECO:0000256" key="2">
    <source>
        <dbReference type="ARBA" id="ARBA00002933"/>
    </source>
</evidence>
<dbReference type="GO" id="GO:0046872">
    <property type="term" value="F:metal ion binding"/>
    <property type="evidence" value="ECO:0007669"/>
    <property type="project" value="UniProtKB-UniRule"/>
</dbReference>
<dbReference type="GO" id="GO:0006298">
    <property type="term" value="P:mismatch repair"/>
    <property type="evidence" value="ECO:0007669"/>
    <property type="project" value="TreeGrafter"/>
</dbReference>
<evidence type="ECO:0000256" key="7">
    <source>
        <dbReference type="ARBA" id="ARBA00022723"/>
    </source>
</evidence>
<keyword evidence="12" id="KW-0234">DNA repair</keyword>
<keyword evidence="7" id="KW-0479">Metal-binding</keyword>
<accession>A0A7V2T4Y3</accession>
<dbReference type="GO" id="GO:0034039">
    <property type="term" value="F:8-oxo-7,8-dihydroguanine DNA N-glycosylase activity"/>
    <property type="evidence" value="ECO:0007669"/>
    <property type="project" value="TreeGrafter"/>
</dbReference>
<evidence type="ECO:0000256" key="12">
    <source>
        <dbReference type="ARBA" id="ARBA00023204"/>
    </source>
</evidence>
<keyword evidence="6" id="KW-0004">4Fe-4S</keyword>
<evidence type="ECO:0000256" key="4">
    <source>
        <dbReference type="ARBA" id="ARBA00012045"/>
    </source>
</evidence>
<evidence type="ECO:0000256" key="9">
    <source>
        <dbReference type="ARBA" id="ARBA00022801"/>
    </source>
</evidence>
<evidence type="ECO:0000256" key="14">
    <source>
        <dbReference type="RuleBase" id="RU365096"/>
    </source>
</evidence>
<dbReference type="Gene3D" id="1.10.340.30">
    <property type="entry name" value="Hypothetical protein, domain 2"/>
    <property type="match status" value="1"/>
</dbReference>
<evidence type="ECO:0000256" key="11">
    <source>
        <dbReference type="ARBA" id="ARBA00023014"/>
    </source>
</evidence>
<dbReference type="GO" id="GO:0051539">
    <property type="term" value="F:4 iron, 4 sulfur cluster binding"/>
    <property type="evidence" value="ECO:0007669"/>
    <property type="project" value="UniProtKB-UniRule"/>
</dbReference>
<name>A0A7V2T4Y3_LEUMU</name>
<dbReference type="GO" id="GO:0000701">
    <property type="term" value="F:purine-specific mismatch base pair DNA N-glycosylase activity"/>
    <property type="evidence" value="ECO:0007669"/>
    <property type="project" value="UniProtKB-EC"/>
</dbReference>
<dbReference type="InterPro" id="IPR044298">
    <property type="entry name" value="MIG/MutY"/>
</dbReference>
<dbReference type="Gene3D" id="1.10.1670.10">
    <property type="entry name" value="Helix-hairpin-Helix base-excision DNA repair enzymes (C-terminal)"/>
    <property type="match status" value="1"/>
</dbReference>